<name>A0ABC8T4P3_9AQUA</name>
<evidence type="ECO:0000313" key="2">
    <source>
        <dbReference type="Proteomes" id="UP001642360"/>
    </source>
</evidence>
<sequence>MFLSTGTTKPITSSSLISGSFPSNLGNSPESLLLEKHQNSLRGRSSLAKLITVVNTDWSTDVLDIEQLAGKEGHADMLKLTEIALECTDIAPKNQPKMGQVLRRIEEIDGVIQERECVKNKMTSSMMLSGPVFSWKIQK</sequence>
<organism evidence="1 2">
    <name type="scientific">Ilex paraguariensis</name>
    <name type="common">yerba mate</name>
    <dbReference type="NCBI Taxonomy" id="185542"/>
    <lineage>
        <taxon>Eukaryota</taxon>
        <taxon>Viridiplantae</taxon>
        <taxon>Streptophyta</taxon>
        <taxon>Embryophyta</taxon>
        <taxon>Tracheophyta</taxon>
        <taxon>Spermatophyta</taxon>
        <taxon>Magnoliopsida</taxon>
        <taxon>eudicotyledons</taxon>
        <taxon>Gunneridae</taxon>
        <taxon>Pentapetalae</taxon>
        <taxon>asterids</taxon>
        <taxon>campanulids</taxon>
        <taxon>Aquifoliales</taxon>
        <taxon>Aquifoliaceae</taxon>
        <taxon>Ilex</taxon>
    </lineage>
</organism>
<keyword evidence="2" id="KW-1185">Reference proteome</keyword>
<evidence type="ECO:0000313" key="1">
    <source>
        <dbReference type="EMBL" id="CAK9164344.1"/>
    </source>
</evidence>
<dbReference type="EMBL" id="CAUOFW020004181">
    <property type="protein sequence ID" value="CAK9164344.1"/>
    <property type="molecule type" value="Genomic_DNA"/>
</dbReference>
<dbReference type="Proteomes" id="UP001642360">
    <property type="component" value="Unassembled WGS sequence"/>
</dbReference>
<proteinExistence type="predicted"/>
<accession>A0ABC8T4P3</accession>
<reference evidence="1 2" key="1">
    <citation type="submission" date="2024-02" db="EMBL/GenBank/DDBJ databases">
        <authorList>
            <person name="Vignale AGUSTIN F."/>
            <person name="Sosa J E."/>
            <person name="Modenutti C."/>
        </authorList>
    </citation>
    <scope>NUCLEOTIDE SEQUENCE [LARGE SCALE GENOMIC DNA]</scope>
</reference>
<gene>
    <name evidence="1" type="ORF">ILEXP_LOCUS33452</name>
</gene>
<comment type="caution">
    <text evidence="1">The sequence shown here is derived from an EMBL/GenBank/DDBJ whole genome shotgun (WGS) entry which is preliminary data.</text>
</comment>
<protein>
    <submittedName>
        <fullName evidence="1">Uncharacterized protein</fullName>
    </submittedName>
</protein>
<dbReference type="AlphaFoldDB" id="A0ABC8T4P3"/>